<dbReference type="EMBL" id="GBXM01025532">
    <property type="protein sequence ID" value="JAH83045.1"/>
    <property type="molecule type" value="Transcribed_RNA"/>
</dbReference>
<protein>
    <submittedName>
        <fullName evidence="1">Uncharacterized protein</fullName>
    </submittedName>
</protein>
<dbReference type="EMBL" id="GBXM01044921">
    <property type="protein sequence ID" value="JAH63656.1"/>
    <property type="molecule type" value="Transcribed_RNA"/>
</dbReference>
<reference evidence="1" key="1">
    <citation type="submission" date="2014-11" db="EMBL/GenBank/DDBJ databases">
        <authorList>
            <person name="Amaro Gonzalez C."/>
        </authorList>
    </citation>
    <scope>NUCLEOTIDE SEQUENCE</scope>
</reference>
<accession>A0A0E9UCW5</accession>
<reference evidence="1" key="2">
    <citation type="journal article" date="2015" name="Fish Shellfish Immunol.">
        <title>Early steps in the European eel (Anguilla anguilla)-Vibrio vulnificus interaction in the gills: Role of the RtxA13 toxin.</title>
        <authorList>
            <person name="Callol A."/>
            <person name="Pajuelo D."/>
            <person name="Ebbesson L."/>
            <person name="Teles M."/>
            <person name="MacKenzie S."/>
            <person name="Amaro C."/>
        </authorList>
    </citation>
    <scope>NUCLEOTIDE SEQUENCE</scope>
</reference>
<sequence length="36" mass="4064">MLTTTHANSCDLIVKCNPQCSGERRNNTFHLVVEQC</sequence>
<name>A0A0E9UCW5_ANGAN</name>
<organism evidence="1">
    <name type="scientific">Anguilla anguilla</name>
    <name type="common">European freshwater eel</name>
    <name type="synonym">Muraena anguilla</name>
    <dbReference type="NCBI Taxonomy" id="7936"/>
    <lineage>
        <taxon>Eukaryota</taxon>
        <taxon>Metazoa</taxon>
        <taxon>Chordata</taxon>
        <taxon>Craniata</taxon>
        <taxon>Vertebrata</taxon>
        <taxon>Euteleostomi</taxon>
        <taxon>Actinopterygii</taxon>
        <taxon>Neopterygii</taxon>
        <taxon>Teleostei</taxon>
        <taxon>Anguilliformes</taxon>
        <taxon>Anguillidae</taxon>
        <taxon>Anguilla</taxon>
    </lineage>
</organism>
<dbReference type="AlphaFoldDB" id="A0A0E9UCW5"/>
<evidence type="ECO:0000313" key="1">
    <source>
        <dbReference type="EMBL" id="JAH63656.1"/>
    </source>
</evidence>
<proteinExistence type="predicted"/>